<dbReference type="EMBL" id="CP019646">
    <property type="protein sequence ID" value="AQQ71198.1"/>
    <property type="molecule type" value="Genomic_DNA"/>
</dbReference>
<gene>
    <name evidence="1" type="ORF">SMSP2_01564</name>
</gene>
<protein>
    <submittedName>
        <fullName evidence="1">Nucleotidyltransferase substrate binding protein, family</fullName>
    </submittedName>
</protein>
<dbReference type="Proteomes" id="UP000188181">
    <property type="component" value="Chromosome"/>
</dbReference>
<evidence type="ECO:0000313" key="1">
    <source>
        <dbReference type="EMBL" id="AQQ71198.1"/>
    </source>
</evidence>
<evidence type="ECO:0000313" key="2">
    <source>
        <dbReference type="Proteomes" id="UP000188181"/>
    </source>
</evidence>
<reference evidence="2" key="1">
    <citation type="submission" date="2017-02" db="EMBL/GenBank/DDBJ databases">
        <title>Comparative genomics and description of representatives of a novel lineage of planctomycetes thriving in anoxic sediments.</title>
        <authorList>
            <person name="Spring S."/>
            <person name="Bunk B."/>
            <person name="Sproer C."/>
        </authorList>
    </citation>
    <scope>NUCLEOTIDE SEQUENCE [LARGE SCALE GENOMIC DNA]</scope>
    <source>
        <strain evidence="2">SM-Chi-D1</strain>
    </source>
</reference>
<dbReference type="KEGG" id="pbas:SMSP2_01564"/>
<dbReference type="RefSeq" id="WP_222566301.1">
    <property type="nucleotide sequence ID" value="NZ_CP019646.1"/>
</dbReference>
<proteinExistence type="predicted"/>
<dbReference type="AlphaFoldDB" id="A0A1Q2MF70"/>
<dbReference type="Gene3D" id="1.20.120.330">
    <property type="entry name" value="Nucleotidyltransferases domain 2"/>
    <property type="match status" value="1"/>
</dbReference>
<dbReference type="InterPro" id="IPR010235">
    <property type="entry name" value="HepT"/>
</dbReference>
<keyword evidence="1" id="KW-0808">Transferase</keyword>
<dbReference type="Pfam" id="PF08780">
    <property type="entry name" value="NTase_sub_bind"/>
    <property type="match status" value="1"/>
</dbReference>
<organism evidence="1 2">
    <name type="scientific">Limihaloglobus sulfuriphilus</name>
    <dbReference type="NCBI Taxonomy" id="1851148"/>
    <lineage>
        <taxon>Bacteria</taxon>
        <taxon>Pseudomonadati</taxon>
        <taxon>Planctomycetota</taxon>
        <taxon>Phycisphaerae</taxon>
        <taxon>Sedimentisphaerales</taxon>
        <taxon>Sedimentisphaeraceae</taxon>
        <taxon>Limihaloglobus</taxon>
    </lineage>
</organism>
<accession>A0A1Q2MF70</accession>
<dbReference type="GO" id="GO:0016740">
    <property type="term" value="F:transferase activity"/>
    <property type="evidence" value="ECO:0007669"/>
    <property type="project" value="UniProtKB-KW"/>
</dbReference>
<sequence length="88" mass="10046">MNDIRLKRRFINYKKAFAGLADAVALAEKRELSDLEKQGIIQSFEFAHELAWNVLKDYLEHKGYTNIIGSRDASRTAFKNSLIQDGDA</sequence>
<dbReference type="STRING" id="1851148.SMSP2_01564"/>
<keyword evidence="2" id="KW-1185">Reference proteome</keyword>
<dbReference type="SUPFAM" id="SSF81593">
    <property type="entry name" value="Nucleotidyltransferase substrate binding subunit/domain"/>
    <property type="match status" value="1"/>
</dbReference>
<name>A0A1Q2MF70_9BACT</name>